<accession>A0A8S3TCT5</accession>
<dbReference type="SUPFAM" id="SSF52540">
    <property type="entry name" value="P-loop containing nucleoside triphosphate hydrolases"/>
    <property type="match status" value="2"/>
</dbReference>
<organism evidence="4 5">
    <name type="scientific">Mytilus edulis</name>
    <name type="common">Blue mussel</name>
    <dbReference type="NCBI Taxonomy" id="6550"/>
    <lineage>
        <taxon>Eukaryota</taxon>
        <taxon>Metazoa</taxon>
        <taxon>Spiralia</taxon>
        <taxon>Lophotrochozoa</taxon>
        <taxon>Mollusca</taxon>
        <taxon>Bivalvia</taxon>
        <taxon>Autobranchia</taxon>
        <taxon>Pteriomorphia</taxon>
        <taxon>Mytilida</taxon>
        <taxon>Mytiloidea</taxon>
        <taxon>Mytilidae</taxon>
        <taxon>Mytilinae</taxon>
        <taxon>Mytilus</taxon>
    </lineage>
</organism>
<evidence type="ECO:0000259" key="2">
    <source>
        <dbReference type="Pfam" id="PF18738"/>
    </source>
</evidence>
<dbReference type="SUPFAM" id="SSF48403">
    <property type="entry name" value="Ankyrin repeat"/>
    <property type="match status" value="1"/>
</dbReference>
<evidence type="ECO:0000313" key="4">
    <source>
        <dbReference type="EMBL" id="CAG2229251.1"/>
    </source>
</evidence>
<dbReference type="InterPro" id="IPR049050">
    <property type="entry name" value="nSTAND3"/>
</dbReference>
<dbReference type="AlphaFoldDB" id="A0A8S3TCT5"/>
<keyword evidence="5" id="KW-1185">Reference proteome</keyword>
<dbReference type="OrthoDB" id="10686375at2759"/>
<dbReference type="Gene3D" id="1.25.40.20">
    <property type="entry name" value="Ankyrin repeat-containing domain"/>
    <property type="match status" value="1"/>
</dbReference>
<dbReference type="Pfam" id="PF12796">
    <property type="entry name" value="Ank_2"/>
    <property type="match status" value="1"/>
</dbReference>
<evidence type="ECO:0000259" key="3">
    <source>
        <dbReference type="Pfam" id="PF20720"/>
    </source>
</evidence>
<dbReference type="Pfam" id="PF18738">
    <property type="entry name" value="HEPN_DZIP3"/>
    <property type="match status" value="1"/>
</dbReference>
<gene>
    <name evidence="4" type="ORF">MEDL_42158</name>
</gene>
<protein>
    <recommendedName>
        <fullName evidence="6">DZIP3-like HEPN domain-containing protein</fullName>
    </recommendedName>
</protein>
<dbReference type="InterPro" id="IPR002110">
    <property type="entry name" value="Ankyrin_rpt"/>
</dbReference>
<dbReference type="InterPro" id="IPR027417">
    <property type="entry name" value="P-loop_NTPase"/>
</dbReference>
<evidence type="ECO:0008006" key="6">
    <source>
        <dbReference type="Google" id="ProtNLM"/>
    </source>
</evidence>
<dbReference type="InterPro" id="IPR041249">
    <property type="entry name" value="HEPN_DZIP3"/>
</dbReference>
<sequence>MATTISAEETFHLRIANLLLQVAPTAVRVKNFANIVIQDKLPVSAVTTDAAALSTIKFYRNEIVHKHTGTFTEQEFHQIWKVLSQAIILLGGLVFTQLCADLKVCNLDSNYREILTELRNIRSKTIPEGVTVVHNSLLEEWYRIDEKVVQTKAIERIEEILKNEQVVTVIGPPGCGKSTSIHHVALLLHNEENYDILPVNSPEEIKLYYNSECKQMFVYDDICGKYAIDNQVLEVAHTDIIRDRFQLVSLKAEESKGIITVDPDKEEAYFDRISKDIRDGHLHNVFTNNQITNMSYQHKLFDYLKGNEVLLNQVLSFEKNLHHYLQLQIRDAFIFKNNNTPFHAACFFDNVKIVQILIDFECDPSVLSVYNESALFVACLQNSILSVGLLLEKGSNPNLYTNVGGNYNPHSDSDENDMETTSDTLQNDPDEYICALLLENAELYENFVQSSQWI</sequence>
<proteinExistence type="predicted"/>
<comment type="caution">
    <text evidence="4">The sequence shown here is derived from an EMBL/GenBank/DDBJ whole genome shotgun (WGS) entry which is preliminary data.</text>
</comment>
<evidence type="ECO:0000313" key="5">
    <source>
        <dbReference type="Proteomes" id="UP000683360"/>
    </source>
</evidence>
<feature type="domain" description="Novel STAND NTPase 3" evidence="3">
    <location>
        <begin position="149"/>
        <end position="260"/>
    </location>
</feature>
<reference evidence="4" key="1">
    <citation type="submission" date="2021-03" db="EMBL/GenBank/DDBJ databases">
        <authorList>
            <person name="Bekaert M."/>
        </authorList>
    </citation>
    <scope>NUCLEOTIDE SEQUENCE</scope>
</reference>
<dbReference type="InterPro" id="IPR036770">
    <property type="entry name" value="Ankyrin_rpt-contain_sf"/>
</dbReference>
<feature type="domain" description="DZIP3-like HEPN" evidence="2">
    <location>
        <begin position="39"/>
        <end position="112"/>
    </location>
</feature>
<dbReference type="Proteomes" id="UP000683360">
    <property type="component" value="Unassembled WGS sequence"/>
</dbReference>
<name>A0A8S3TCT5_MYTED</name>
<dbReference type="EMBL" id="CAJPWZ010002020">
    <property type="protein sequence ID" value="CAG2229251.1"/>
    <property type="molecule type" value="Genomic_DNA"/>
</dbReference>
<dbReference type="Gene3D" id="3.40.50.300">
    <property type="entry name" value="P-loop containing nucleotide triphosphate hydrolases"/>
    <property type="match status" value="1"/>
</dbReference>
<evidence type="ECO:0000256" key="1">
    <source>
        <dbReference type="SAM" id="MobiDB-lite"/>
    </source>
</evidence>
<dbReference type="Pfam" id="PF20720">
    <property type="entry name" value="nSTAND3"/>
    <property type="match status" value="1"/>
</dbReference>
<feature type="region of interest" description="Disordered" evidence="1">
    <location>
        <begin position="402"/>
        <end position="424"/>
    </location>
</feature>
<dbReference type="SMART" id="SM00248">
    <property type="entry name" value="ANK"/>
    <property type="match status" value="2"/>
</dbReference>